<feature type="compositionally biased region" description="Polar residues" evidence="2">
    <location>
        <begin position="342"/>
        <end position="359"/>
    </location>
</feature>
<feature type="coiled-coil region" evidence="1">
    <location>
        <begin position="295"/>
        <end position="329"/>
    </location>
</feature>
<dbReference type="AlphaFoldDB" id="A0A0D2HNQ9"/>
<feature type="compositionally biased region" description="Polar residues" evidence="2">
    <location>
        <begin position="206"/>
        <end position="215"/>
    </location>
</feature>
<protein>
    <recommendedName>
        <fullName evidence="3">DUF7603 domain-containing protein</fullName>
    </recommendedName>
</protein>
<dbReference type="InterPro" id="IPR056023">
    <property type="entry name" value="DUF7603"/>
</dbReference>
<feature type="compositionally biased region" description="Polar residues" evidence="2">
    <location>
        <begin position="222"/>
        <end position="231"/>
    </location>
</feature>
<feature type="coiled-coil region" evidence="1">
    <location>
        <begin position="613"/>
        <end position="672"/>
    </location>
</feature>
<name>A0A0D2HNQ9_9EURO</name>
<dbReference type="GO" id="GO:0000796">
    <property type="term" value="C:condensin complex"/>
    <property type="evidence" value="ECO:0007669"/>
    <property type="project" value="TreeGrafter"/>
</dbReference>
<feature type="compositionally biased region" description="Low complexity" evidence="2">
    <location>
        <begin position="568"/>
        <end position="582"/>
    </location>
</feature>
<evidence type="ECO:0000256" key="2">
    <source>
        <dbReference type="SAM" id="MobiDB-lite"/>
    </source>
</evidence>
<dbReference type="OrthoDB" id="288726at2759"/>
<dbReference type="Proteomes" id="UP000053029">
    <property type="component" value="Unassembled WGS sequence"/>
</dbReference>
<dbReference type="STRING" id="1442368.A0A0D2HNQ9"/>
<accession>A0A0D2HNQ9</accession>
<feature type="coiled-coil region" evidence="1">
    <location>
        <begin position="418"/>
        <end position="473"/>
    </location>
</feature>
<evidence type="ECO:0000313" key="5">
    <source>
        <dbReference type="Proteomes" id="UP000053029"/>
    </source>
</evidence>
<feature type="region of interest" description="Disordered" evidence="2">
    <location>
        <begin position="333"/>
        <end position="365"/>
    </location>
</feature>
<dbReference type="GO" id="GO:0000785">
    <property type="term" value="C:chromatin"/>
    <property type="evidence" value="ECO:0007669"/>
    <property type="project" value="TreeGrafter"/>
</dbReference>
<dbReference type="VEuPathDB" id="FungiDB:Z517_01488"/>
<feature type="compositionally biased region" description="Polar residues" evidence="2">
    <location>
        <begin position="55"/>
        <end position="79"/>
    </location>
</feature>
<feature type="compositionally biased region" description="Low complexity" evidence="2">
    <location>
        <begin position="260"/>
        <end position="275"/>
    </location>
</feature>
<feature type="compositionally biased region" description="Polar residues" evidence="2">
    <location>
        <begin position="113"/>
        <end position="132"/>
    </location>
</feature>
<feature type="coiled-coil region" evidence="1">
    <location>
        <begin position="889"/>
        <end position="958"/>
    </location>
</feature>
<feature type="domain" description="DUF7603" evidence="3">
    <location>
        <begin position="696"/>
        <end position="807"/>
    </location>
</feature>
<feature type="coiled-coil region" evidence="1">
    <location>
        <begin position="763"/>
        <end position="815"/>
    </location>
</feature>
<keyword evidence="5" id="KW-1185">Reference proteome</keyword>
<feature type="compositionally biased region" description="Polar residues" evidence="2">
    <location>
        <begin position="549"/>
        <end position="567"/>
    </location>
</feature>
<dbReference type="Pfam" id="PF24554">
    <property type="entry name" value="DUF7603"/>
    <property type="match status" value="1"/>
</dbReference>
<proteinExistence type="predicted"/>
<evidence type="ECO:0000256" key="1">
    <source>
        <dbReference type="SAM" id="Coils"/>
    </source>
</evidence>
<dbReference type="RefSeq" id="XP_013289902.1">
    <property type="nucleotide sequence ID" value="XM_013434448.1"/>
</dbReference>
<dbReference type="GO" id="GO:0000793">
    <property type="term" value="C:condensed chromosome"/>
    <property type="evidence" value="ECO:0007669"/>
    <property type="project" value="TreeGrafter"/>
</dbReference>
<dbReference type="EMBL" id="KN846969">
    <property type="protein sequence ID" value="KIW86094.1"/>
    <property type="molecule type" value="Genomic_DNA"/>
</dbReference>
<evidence type="ECO:0000313" key="4">
    <source>
        <dbReference type="EMBL" id="KIW86094.1"/>
    </source>
</evidence>
<dbReference type="GO" id="GO:0003682">
    <property type="term" value="F:chromatin binding"/>
    <property type="evidence" value="ECO:0007669"/>
    <property type="project" value="TreeGrafter"/>
</dbReference>
<dbReference type="GO" id="GO:0007076">
    <property type="term" value="P:mitotic chromosome condensation"/>
    <property type="evidence" value="ECO:0007669"/>
    <property type="project" value="TreeGrafter"/>
</dbReference>
<gene>
    <name evidence="4" type="ORF">Z517_01488</name>
</gene>
<reference evidence="4 5" key="1">
    <citation type="submission" date="2015-01" db="EMBL/GenBank/DDBJ databases">
        <title>The Genome Sequence of Fonsecaea pedrosoi CBS 271.37.</title>
        <authorList>
            <consortium name="The Broad Institute Genomics Platform"/>
            <person name="Cuomo C."/>
            <person name="de Hoog S."/>
            <person name="Gorbushina A."/>
            <person name="Stielow B."/>
            <person name="Teixiera M."/>
            <person name="Abouelleil A."/>
            <person name="Chapman S.B."/>
            <person name="Priest M."/>
            <person name="Young S.K."/>
            <person name="Wortman J."/>
            <person name="Nusbaum C."/>
            <person name="Birren B."/>
        </authorList>
    </citation>
    <scope>NUCLEOTIDE SEQUENCE [LARGE SCALE GENOMIC DNA]</scope>
    <source>
        <strain evidence="4 5">CBS 271.37</strain>
    </source>
</reference>
<feature type="compositionally biased region" description="Polar residues" evidence="2">
    <location>
        <begin position="187"/>
        <end position="196"/>
    </location>
</feature>
<keyword evidence="1" id="KW-0175">Coiled coil</keyword>
<evidence type="ECO:0000259" key="3">
    <source>
        <dbReference type="Pfam" id="PF24554"/>
    </source>
</evidence>
<feature type="region of interest" description="Disordered" evidence="2">
    <location>
        <begin position="533"/>
        <end position="591"/>
    </location>
</feature>
<dbReference type="HOGENOM" id="CLU_002590_0_0_1"/>
<organism evidence="4 5">
    <name type="scientific">Fonsecaea pedrosoi CBS 271.37</name>
    <dbReference type="NCBI Taxonomy" id="1442368"/>
    <lineage>
        <taxon>Eukaryota</taxon>
        <taxon>Fungi</taxon>
        <taxon>Dikarya</taxon>
        <taxon>Ascomycota</taxon>
        <taxon>Pezizomycotina</taxon>
        <taxon>Eurotiomycetes</taxon>
        <taxon>Chaetothyriomycetidae</taxon>
        <taxon>Chaetothyriales</taxon>
        <taxon>Herpotrichiellaceae</taxon>
        <taxon>Fonsecaea</taxon>
    </lineage>
</organism>
<sequence length="966" mass="107610">MDDNNAQSFASASPPPPPAKEYPPLQRLPSLSNTISAALKPFSPASPVRRKPLPNNVSPVLTSPKTQTTESRIESSSNTIRRKRVPSDVVTQTYVWPSLEAIPSFSADPDRNPATTSPILNRSNTSDTNPAETTADVPLPHPAGDGVTGSPKLGLTSERSNGYSVDGVIVEEDMGLKPGSRPPPLRTDSTSSTKSLTVIDAKKPQTPGSKFTSFFSRKPAASPSTESSVTDISDRKSPLPSPYGQSPHAATNSPPGYPFPSAAPRAPASQPSQDSIEFDGSTYAQTLVNNDGNRISKLEAELRDISTELANSIKREMDLEDLVEQLQTEGANISRETDRTSDYFSDSGASSIRPSTSEGNPKEEIQRIKRESEQLRAQLKVEMSQKWQKERSSRQALESHIQILEQKLSLNRRDNNESADITARAKELEVALEDARRRLMEERQIKENFEDLLTALRVDLEHHRNERDNLRDEVVPQLRSQIEGLESTLSESQKSDYDFTRMQQELQSLRDENNALQSARAMNMQFQSIAEEGDIVESPRAATAPSRGSGLQRSNTILNRSNSRATPNRSNSLSRSNSVVNRTAPESQQSLADQLKDVTEQRNALHSTVKYLLRRQEAQRRLFEKRLSLAEAERDRAVSLHGPKKGGYEREVRTLRSEINLLRKRADDALEQKWQCEKGLSGLKMDLDRSKQETASLQTLLQARDESAPEVLSSTLEQALRQLEQQRDQARQQESLGSLKHEQDLATELEMSAQRSESLAAQVRKQMQANAALRNRLKTAVENGEQNQHASAEQINELQTKLRKLEDVITVAQMQSETAVMKHEEEVRVLRASHNIQLMRTKSGHKTPGYLTPVPRSPMSPMFANSKKSPRLNQTTSGPGIALQQALKTEYLENKVAELEKALAEAEKEMGEVVGRMNTAQMGVAELESERDEALRQTRRLEAAITAEREKVQALLEDDYHYGSDY</sequence>
<feature type="region of interest" description="Disordered" evidence="2">
    <location>
        <begin position="1"/>
        <end position="276"/>
    </location>
</feature>
<dbReference type="PANTHER" id="PTHR43941">
    <property type="entry name" value="STRUCTURAL MAINTENANCE OF CHROMOSOMES PROTEIN 2"/>
    <property type="match status" value="1"/>
</dbReference>
<dbReference type="GeneID" id="25300978"/>
<dbReference type="PANTHER" id="PTHR43941:SF1">
    <property type="entry name" value="STRUCTURAL MAINTENANCE OF CHROMOSOMES PROTEIN 2"/>
    <property type="match status" value="1"/>
</dbReference>